<dbReference type="PROSITE" id="PS50164">
    <property type="entry name" value="GIY_YIG"/>
    <property type="match status" value="1"/>
</dbReference>
<dbReference type="STRING" id="435880.SAMN04487988_102193"/>
<evidence type="ECO:0000313" key="5">
    <source>
        <dbReference type="Proteomes" id="UP000199642"/>
    </source>
</evidence>
<feature type="region of interest" description="Disordered" evidence="2">
    <location>
        <begin position="98"/>
        <end position="123"/>
    </location>
</feature>
<dbReference type="RefSeq" id="WP_092788966.1">
    <property type="nucleotide sequence ID" value="NZ_FOPC01000002.1"/>
</dbReference>
<evidence type="ECO:0000313" key="4">
    <source>
        <dbReference type="EMBL" id="SFG25380.1"/>
    </source>
</evidence>
<dbReference type="OrthoDB" id="1495241at2"/>
<evidence type="ECO:0000256" key="1">
    <source>
        <dbReference type="ARBA" id="ARBA00007435"/>
    </source>
</evidence>
<dbReference type="Pfam" id="PF01541">
    <property type="entry name" value="GIY-YIG"/>
    <property type="match status" value="1"/>
</dbReference>
<proteinExistence type="inferred from homology"/>
<keyword evidence="4" id="KW-0255">Endonuclease</keyword>
<protein>
    <submittedName>
        <fullName evidence="4">Putative endonuclease</fullName>
    </submittedName>
</protein>
<dbReference type="Gene3D" id="3.40.1440.10">
    <property type="entry name" value="GIY-YIG endonuclease"/>
    <property type="match status" value="1"/>
</dbReference>
<dbReference type="InterPro" id="IPR050190">
    <property type="entry name" value="UPF0213_domain"/>
</dbReference>
<dbReference type="AlphaFoldDB" id="A0A1I2QBS1"/>
<dbReference type="PANTHER" id="PTHR34477">
    <property type="entry name" value="UPF0213 PROTEIN YHBQ"/>
    <property type="match status" value="1"/>
</dbReference>
<evidence type="ECO:0000256" key="2">
    <source>
        <dbReference type="SAM" id="MobiDB-lite"/>
    </source>
</evidence>
<dbReference type="CDD" id="cd10456">
    <property type="entry name" value="GIY-YIG_UPF0213"/>
    <property type="match status" value="1"/>
</dbReference>
<name>A0A1I2QBS1_9BACT</name>
<dbReference type="InterPro" id="IPR035901">
    <property type="entry name" value="GIY-YIG_endonuc_sf"/>
</dbReference>
<dbReference type="SUPFAM" id="SSF82771">
    <property type="entry name" value="GIY-YIG endonuclease"/>
    <property type="match status" value="1"/>
</dbReference>
<dbReference type="Proteomes" id="UP000199642">
    <property type="component" value="Unassembled WGS sequence"/>
</dbReference>
<evidence type="ECO:0000259" key="3">
    <source>
        <dbReference type="PROSITE" id="PS50164"/>
    </source>
</evidence>
<dbReference type="PANTHER" id="PTHR34477:SF1">
    <property type="entry name" value="UPF0213 PROTEIN YHBQ"/>
    <property type="match status" value="1"/>
</dbReference>
<accession>A0A1I2QBS1</accession>
<comment type="similarity">
    <text evidence="1">Belongs to the UPF0213 family.</text>
</comment>
<keyword evidence="4" id="KW-0378">Hydrolase</keyword>
<keyword evidence="4" id="KW-0540">Nuclease</keyword>
<organism evidence="4 5">
    <name type="scientific">Algoriphagus hitonicola</name>
    <dbReference type="NCBI Taxonomy" id="435880"/>
    <lineage>
        <taxon>Bacteria</taxon>
        <taxon>Pseudomonadati</taxon>
        <taxon>Bacteroidota</taxon>
        <taxon>Cytophagia</taxon>
        <taxon>Cytophagales</taxon>
        <taxon>Cyclobacteriaceae</taxon>
        <taxon>Algoriphagus</taxon>
    </lineage>
</organism>
<dbReference type="SMART" id="SM00465">
    <property type="entry name" value="GIYc"/>
    <property type="match status" value="1"/>
</dbReference>
<sequence>MKKYFVYILSCSDNSFYTGITNDLERRFGEHQTGIDPKCYTYSRRPLKLVFNQDFADVREAISFEKQVKGWSRKKKIALIKNNWESLRALAKCKNETSHKNYRGGFDSARPGFDSAQPDNDSA</sequence>
<keyword evidence="5" id="KW-1185">Reference proteome</keyword>
<dbReference type="EMBL" id="FOPC01000002">
    <property type="protein sequence ID" value="SFG25380.1"/>
    <property type="molecule type" value="Genomic_DNA"/>
</dbReference>
<dbReference type="GO" id="GO:0004519">
    <property type="term" value="F:endonuclease activity"/>
    <property type="evidence" value="ECO:0007669"/>
    <property type="project" value="UniProtKB-KW"/>
</dbReference>
<gene>
    <name evidence="4" type="ORF">SAMN04487988_102193</name>
</gene>
<dbReference type="InterPro" id="IPR000305">
    <property type="entry name" value="GIY-YIG_endonuc"/>
</dbReference>
<feature type="domain" description="GIY-YIG" evidence="3">
    <location>
        <begin position="2"/>
        <end position="78"/>
    </location>
</feature>
<reference evidence="5" key="1">
    <citation type="submission" date="2016-10" db="EMBL/GenBank/DDBJ databases">
        <authorList>
            <person name="Varghese N."/>
            <person name="Submissions S."/>
        </authorList>
    </citation>
    <scope>NUCLEOTIDE SEQUENCE [LARGE SCALE GENOMIC DNA]</scope>
    <source>
        <strain evidence="5">DSM 19315</strain>
    </source>
</reference>